<comment type="caution">
    <text evidence="1">The sequence shown here is derived from an EMBL/GenBank/DDBJ whole genome shotgun (WGS) entry which is preliminary data.</text>
</comment>
<reference evidence="1" key="1">
    <citation type="journal article" date="2019" name="Sci. Rep.">
        <title>Draft genome of Tanacetum cinerariifolium, the natural source of mosquito coil.</title>
        <authorList>
            <person name="Yamashiro T."/>
            <person name="Shiraishi A."/>
            <person name="Satake H."/>
            <person name="Nakayama K."/>
        </authorList>
    </citation>
    <scope>NUCLEOTIDE SEQUENCE</scope>
</reference>
<feature type="non-terminal residue" evidence="1">
    <location>
        <position position="69"/>
    </location>
</feature>
<proteinExistence type="predicted"/>
<feature type="non-terminal residue" evidence="1">
    <location>
        <position position="1"/>
    </location>
</feature>
<sequence length="69" mass="7545">GEETSKVEGEGAGKVRKMSTRHWDDGGVAHDARVVLAEGLLALDLIVGKRLELALVVFVRELLVLLDHR</sequence>
<evidence type="ECO:0000313" key="1">
    <source>
        <dbReference type="EMBL" id="GFD49377.1"/>
    </source>
</evidence>
<accession>A0A699WPJ3</accession>
<organism evidence="1">
    <name type="scientific">Tanacetum cinerariifolium</name>
    <name type="common">Dalmatian daisy</name>
    <name type="synonym">Chrysanthemum cinerariifolium</name>
    <dbReference type="NCBI Taxonomy" id="118510"/>
    <lineage>
        <taxon>Eukaryota</taxon>
        <taxon>Viridiplantae</taxon>
        <taxon>Streptophyta</taxon>
        <taxon>Embryophyta</taxon>
        <taxon>Tracheophyta</taxon>
        <taxon>Spermatophyta</taxon>
        <taxon>Magnoliopsida</taxon>
        <taxon>eudicotyledons</taxon>
        <taxon>Gunneridae</taxon>
        <taxon>Pentapetalae</taxon>
        <taxon>asterids</taxon>
        <taxon>campanulids</taxon>
        <taxon>Asterales</taxon>
        <taxon>Asteraceae</taxon>
        <taxon>Asteroideae</taxon>
        <taxon>Anthemideae</taxon>
        <taxon>Anthemidinae</taxon>
        <taxon>Tanacetum</taxon>
    </lineage>
</organism>
<dbReference type="EMBL" id="BKCJ011740667">
    <property type="protein sequence ID" value="GFD49377.1"/>
    <property type="molecule type" value="Genomic_DNA"/>
</dbReference>
<gene>
    <name evidence="1" type="ORF">Tci_921346</name>
</gene>
<dbReference type="AlphaFoldDB" id="A0A699WPJ3"/>
<protein>
    <submittedName>
        <fullName evidence="1">Uncharacterized protein</fullName>
    </submittedName>
</protein>
<name>A0A699WPJ3_TANCI</name>